<sequence>MAVIRFAFLAWAGAAFAQMDMNSSGIPDFTTPAAYSTYAASSITVTNPLTITDVASSSMPTIVNSSYDWATPANNSSSESITAVVGSSATTSSPVITVTNVIAVSSQTRTNSTMSTHAGGMGAGGRSTPKPSISATTTGKPFPDNAVVNGISIGLLVVSVALTALLQI</sequence>
<organism evidence="3 4">
    <name type="scientific">Xylaria flabelliformis</name>
    <dbReference type="NCBI Taxonomy" id="2512241"/>
    <lineage>
        <taxon>Eukaryota</taxon>
        <taxon>Fungi</taxon>
        <taxon>Dikarya</taxon>
        <taxon>Ascomycota</taxon>
        <taxon>Pezizomycotina</taxon>
        <taxon>Sordariomycetes</taxon>
        <taxon>Xylariomycetidae</taxon>
        <taxon>Xylariales</taxon>
        <taxon>Xylariaceae</taxon>
        <taxon>Xylaria</taxon>
    </lineage>
</organism>
<evidence type="ECO:0000313" key="4">
    <source>
        <dbReference type="Proteomes" id="UP000319160"/>
    </source>
</evidence>
<feature type="signal peptide" evidence="2">
    <location>
        <begin position="1"/>
        <end position="17"/>
    </location>
</feature>
<evidence type="ECO:0000256" key="1">
    <source>
        <dbReference type="SAM" id="MobiDB-lite"/>
    </source>
</evidence>
<accession>A0A553IBU1</accession>
<dbReference type="AlphaFoldDB" id="A0A553IBU1"/>
<evidence type="ECO:0000256" key="2">
    <source>
        <dbReference type="SAM" id="SignalP"/>
    </source>
</evidence>
<reference evidence="4" key="1">
    <citation type="submission" date="2019-06" db="EMBL/GenBank/DDBJ databases">
        <title>Draft genome sequence of the griseofulvin-producing fungus Xylaria cubensis strain G536.</title>
        <authorList>
            <person name="Mead M.E."/>
            <person name="Raja H.A."/>
            <person name="Steenwyk J.L."/>
            <person name="Knowles S.L."/>
            <person name="Oberlies N.H."/>
            <person name="Rokas A."/>
        </authorList>
    </citation>
    <scope>NUCLEOTIDE SEQUENCE [LARGE SCALE GENOMIC DNA]</scope>
    <source>
        <strain evidence="4">G536</strain>
    </source>
</reference>
<keyword evidence="4" id="KW-1185">Reference proteome</keyword>
<dbReference type="Proteomes" id="UP000319160">
    <property type="component" value="Unassembled WGS sequence"/>
</dbReference>
<comment type="caution">
    <text evidence="3">The sequence shown here is derived from an EMBL/GenBank/DDBJ whole genome shotgun (WGS) entry which is preliminary data.</text>
</comment>
<evidence type="ECO:0008006" key="5">
    <source>
        <dbReference type="Google" id="ProtNLM"/>
    </source>
</evidence>
<protein>
    <recommendedName>
        <fullName evidence="5">Mid2 domain-containing protein</fullName>
    </recommendedName>
</protein>
<feature type="compositionally biased region" description="Polar residues" evidence="1">
    <location>
        <begin position="129"/>
        <end position="139"/>
    </location>
</feature>
<keyword evidence="2" id="KW-0732">Signal</keyword>
<feature type="region of interest" description="Disordered" evidence="1">
    <location>
        <begin position="109"/>
        <end position="139"/>
    </location>
</feature>
<gene>
    <name evidence="3" type="ORF">FHL15_001426</name>
</gene>
<evidence type="ECO:0000313" key="3">
    <source>
        <dbReference type="EMBL" id="TRX97671.1"/>
    </source>
</evidence>
<proteinExistence type="predicted"/>
<feature type="chain" id="PRO_5022030169" description="Mid2 domain-containing protein" evidence="2">
    <location>
        <begin position="18"/>
        <end position="168"/>
    </location>
</feature>
<dbReference type="EMBL" id="VFLP01000005">
    <property type="protein sequence ID" value="TRX97671.1"/>
    <property type="molecule type" value="Genomic_DNA"/>
</dbReference>
<dbReference type="OrthoDB" id="4752299at2759"/>
<name>A0A553IBU1_9PEZI</name>